<evidence type="ECO:0000256" key="2">
    <source>
        <dbReference type="ARBA" id="ARBA00022723"/>
    </source>
</evidence>
<keyword evidence="3" id="KW-0862">Zinc</keyword>
<gene>
    <name evidence="4" type="ORF">AX774_g2038</name>
</gene>
<dbReference type="OrthoDB" id="10248838at2759"/>
<proteinExistence type="inferred from homology"/>
<dbReference type="GO" id="GO:0008270">
    <property type="term" value="F:zinc ion binding"/>
    <property type="evidence" value="ECO:0007669"/>
    <property type="project" value="TreeGrafter"/>
</dbReference>
<dbReference type="PANTHER" id="PTHR12857">
    <property type="entry name" value="CXXC MOTIF CONTAINING ZINC BINDING PROTEIN"/>
    <property type="match status" value="1"/>
</dbReference>
<evidence type="ECO:0000313" key="5">
    <source>
        <dbReference type="Proteomes" id="UP000188320"/>
    </source>
</evidence>
<organism evidence="4 5">
    <name type="scientific">Zancudomyces culisetae</name>
    <name type="common">Gut fungus</name>
    <name type="synonym">Smittium culisetae</name>
    <dbReference type="NCBI Taxonomy" id="1213189"/>
    <lineage>
        <taxon>Eukaryota</taxon>
        <taxon>Fungi</taxon>
        <taxon>Fungi incertae sedis</taxon>
        <taxon>Zoopagomycota</taxon>
        <taxon>Kickxellomycotina</taxon>
        <taxon>Harpellomycetes</taxon>
        <taxon>Harpellales</taxon>
        <taxon>Legeriomycetaceae</taxon>
        <taxon>Zancudomyces</taxon>
    </lineage>
</organism>
<keyword evidence="5" id="KW-1185">Reference proteome</keyword>
<evidence type="ECO:0000256" key="1">
    <source>
        <dbReference type="ARBA" id="ARBA00007818"/>
    </source>
</evidence>
<dbReference type="SUPFAM" id="SSF141678">
    <property type="entry name" value="MAL13P1.257-like"/>
    <property type="match status" value="1"/>
</dbReference>
<comment type="similarity">
    <text evidence="1">Belongs to the UPF0587 family.</text>
</comment>
<comment type="caution">
    <text evidence="4">The sequence shown here is derived from an EMBL/GenBank/DDBJ whole genome shotgun (WGS) entry which is preliminary data.</text>
</comment>
<keyword evidence="2" id="KW-0479">Metal-binding</keyword>
<sequence>MKIQQILTLDCRGIEPVEFSPKGEWIASGVDSVTKFNEIDFSMGDWADYDENADVEVSIMDFESSFVKLK</sequence>
<dbReference type="AlphaFoldDB" id="A0A1R1PU47"/>
<dbReference type="Pfam" id="PF05907">
    <property type="entry name" value="CXXC_Zn-b_euk"/>
    <property type="match status" value="1"/>
</dbReference>
<evidence type="ECO:0000313" key="4">
    <source>
        <dbReference type="EMBL" id="OMH84439.1"/>
    </source>
</evidence>
<reference evidence="5" key="1">
    <citation type="submission" date="2017-01" db="EMBL/GenBank/DDBJ databases">
        <authorList>
            <person name="Wang Y."/>
            <person name="White M."/>
            <person name="Kvist S."/>
            <person name="Moncalvo J.-M."/>
        </authorList>
    </citation>
    <scope>NUCLEOTIDE SEQUENCE [LARGE SCALE GENOMIC DNA]</scope>
    <source>
        <strain evidence="5">COL-18-3</strain>
    </source>
</reference>
<dbReference type="Proteomes" id="UP000188320">
    <property type="component" value="Unassembled WGS sequence"/>
</dbReference>
<dbReference type="PANTHER" id="PTHR12857:SF0">
    <property type="entry name" value="CXXC MOTIF CONTAINING ZINC BINDING PROTEIN"/>
    <property type="match status" value="1"/>
</dbReference>
<evidence type="ECO:0000256" key="3">
    <source>
        <dbReference type="ARBA" id="ARBA00022833"/>
    </source>
</evidence>
<dbReference type="EMBL" id="LSSK01000196">
    <property type="protein sequence ID" value="OMH84439.1"/>
    <property type="molecule type" value="Genomic_DNA"/>
</dbReference>
<dbReference type="InterPro" id="IPR008584">
    <property type="entry name" value="CXXC_Zn-binding_euk"/>
</dbReference>
<accession>A0A1R1PU47</accession>
<protein>
    <submittedName>
        <fullName evidence="4">UPF0587 protein</fullName>
    </submittedName>
</protein>
<name>A0A1R1PU47_ZANCU</name>